<proteinExistence type="predicted"/>
<dbReference type="AlphaFoldDB" id="A0A249PEI3"/>
<keyword evidence="6 7" id="KW-0012">Acyltransferase</keyword>
<dbReference type="GO" id="GO:0009247">
    <property type="term" value="P:glycolipid biosynthetic process"/>
    <property type="evidence" value="ECO:0007669"/>
    <property type="project" value="UniProtKB-ARBA"/>
</dbReference>
<organism evidence="7 8">
    <name type="scientific">Sinorhizobium sojae CCBAU 05684</name>
    <dbReference type="NCBI Taxonomy" id="716928"/>
    <lineage>
        <taxon>Bacteria</taxon>
        <taxon>Pseudomonadati</taxon>
        <taxon>Pseudomonadota</taxon>
        <taxon>Alphaproteobacteria</taxon>
        <taxon>Hyphomicrobiales</taxon>
        <taxon>Rhizobiaceae</taxon>
        <taxon>Sinorhizobium/Ensifer group</taxon>
        <taxon>Sinorhizobium</taxon>
    </lineage>
</organism>
<protein>
    <submittedName>
        <fullName evidence="7">Lipid A biosynthesis lauroyl acyltransferase</fullName>
    </submittedName>
</protein>
<evidence type="ECO:0000313" key="7">
    <source>
        <dbReference type="EMBL" id="ASY64341.1"/>
    </source>
</evidence>
<dbReference type="KEGG" id="esj:SJ05684_c29110"/>
<keyword evidence="2" id="KW-1003">Cell membrane</keyword>
<evidence type="ECO:0000256" key="6">
    <source>
        <dbReference type="ARBA" id="ARBA00023315"/>
    </source>
</evidence>
<dbReference type="Pfam" id="PF03279">
    <property type="entry name" value="Lip_A_acyltrans"/>
    <property type="match status" value="1"/>
</dbReference>
<dbReference type="EMBL" id="CP023067">
    <property type="protein sequence ID" value="ASY64341.1"/>
    <property type="molecule type" value="Genomic_DNA"/>
</dbReference>
<evidence type="ECO:0000313" key="8">
    <source>
        <dbReference type="Proteomes" id="UP000217211"/>
    </source>
</evidence>
<evidence type="ECO:0000256" key="4">
    <source>
        <dbReference type="ARBA" id="ARBA00022679"/>
    </source>
</evidence>
<name>A0A249PEI3_9HYPH</name>
<keyword evidence="4 7" id="KW-0808">Transferase</keyword>
<keyword evidence="5" id="KW-0472">Membrane</keyword>
<evidence type="ECO:0000256" key="1">
    <source>
        <dbReference type="ARBA" id="ARBA00004533"/>
    </source>
</evidence>
<dbReference type="Proteomes" id="UP000217211">
    <property type="component" value="Chromosome"/>
</dbReference>
<dbReference type="PANTHER" id="PTHR30606:SF10">
    <property type="entry name" value="PHOSPHATIDYLINOSITOL MANNOSIDE ACYLTRANSFERASE"/>
    <property type="match status" value="1"/>
</dbReference>
<dbReference type="InterPro" id="IPR004960">
    <property type="entry name" value="LipA_acyltrans"/>
</dbReference>
<dbReference type="STRING" id="716928.GCA_000261485_03258"/>
<keyword evidence="3" id="KW-0997">Cell inner membrane</keyword>
<evidence type="ECO:0000256" key="2">
    <source>
        <dbReference type="ARBA" id="ARBA00022475"/>
    </source>
</evidence>
<evidence type="ECO:0000256" key="3">
    <source>
        <dbReference type="ARBA" id="ARBA00022519"/>
    </source>
</evidence>
<comment type="subcellular location">
    <subcellularLocation>
        <location evidence="1">Cell inner membrane</location>
    </subcellularLocation>
</comment>
<dbReference type="GO" id="GO:0005886">
    <property type="term" value="C:plasma membrane"/>
    <property type="evidence" value="ECO:0007669"/>
    <property type="project" value="UniProtKB-SubCell"/>
</dbReference>
<dbReference type="eggNOG" id="COG1560">
    <property type="taxonomic scope" value="Bacteria"/>
</dbReference>
<dbReference type="GO" id="GO:0016746">
    <property type="term" value="F:acyltransferase activity"/>
    <property type="evidence" value="ECO:0007669"/>
    <property type="project" value="UniProtKB-KW"/>
</dbReference>
<dbReference type="CDD" id="cd07984">
    <property type="entry name" value="LPLAT_LABLAT-like"/>
    <property type="match status" value="1"/>
</dbReference>
<keyword evidence="8" id="KW-1185">Reference proteome</keyword>
<dbReference type="PANTHER" id="PTHR30606">
    <property type="entry name" value="LIPID A BIOSYNTHESIS LAUROYL ACYLTRANSFERASE"/>
    <property type="match status" value="1"/>
</dbReference>
<reference evidence="7 8" key="1">
    <citation type="submission" date="2017-08" db="EMBL/GenBank/DDBJ databases">
        <title>Multipartite genome sequences of Sinorhizobium species nodulating soybeans.</title>
        <authorList>
            <person name="Tian C.F."/>
        </authorList>
    </citation>
    <scope>NUCLEOTIDE SEQUENCE [LARGE SCALE GENOMIC DNA]</scope>
    <source>
        <strain evidence="7 8">CCBAU 05684</strain>
    </source>
</reference>
<gene>
    <name evidence="7" type="ORF">SJ05684_c29110</name>
</gene>
<accession>A0A249PEI3</accession>
<evidence type="ECO:0000256" key="5">
    <source>
        <dbReference type="ARBA" id="ARBA00023136"/>
    </source>
</evidence>
<sequence>MEVHGLDIIAEAVDRGPVILVGMHLGNWEITPTVLHGINVHAFYVPPRGRAKAWIAERVRRKAGLRFLPPGAAGVKPAIKILKDGGVVSIFCDEGFGGKIRGPFFGRKPHLEGNIGVAIRLARVTGATICPWYCLRGEGFNFVWRSLDPIRLPPEDSPGARRGEDLLLLNDVVERVIRENLDQWYFLDHALRAP</sequence>